<dbReference type="GO" id="GO:0005634">
    <property type="term" value="C:nucleus"/>
    <property type="evidence" value="ECO:0007669"/>
    <property type="project" value="UniProtKB-SubCell"/>
</dbReference>
<dbReference type="STRING" id="3818.A0A445AGH8"/>
<evidence type="ECO:0000313" key="3">
    <source>
        <dbReference type="Proteomes" id="UP000289738"/>
    </source>
</evidence>
<comment type="function">
    <text evidence="1">Putative transcription activator involved in regulating light control of development.</text>
</comment>
<protein>
    <recommendedName>
        <fullName evidence="1">Protein FAR1-RELATED SEQUENCE</fullName>
    </recommendedName>
</protein>
<comment type="subcellular location">
    <subcellularLocation>
        <location evidence="1">Nucleus</location>
    </subcellularLocation>
</comment>
<keyword evidence="1" id="KW-0539">Nucleus</keyword>
<dbReference type="PANTHER" id="PTHR31669">
    <property type="entry name" value="PROTEIN FAR1-RELATED SEQUENCE 10-RELATED"/>
    <property type="match status" value="1"/>
</dbReference>
<keyword evidence="1" id="KW-0479">Metal-binding</keyword>
<reference evidence="2 3" key="1">
    <citation type="submission" date="2019-01" db="EMBL/GenBank/DDBJ databases">
        <title>Sequencing of cultivated peanut Arachis hypogaea provides insights into genome evolution and oil improvement.</title>
        <authorList>
            <person name="Chen X."/>
        </authorList>
    </citation>
    <scope>NUCLEOTIDE SEQUENCE [LARGE SCALE GENOMIC DNA]</scope>
    <source>
        <strain evidence="3">cv. Fuhuasheng</strain>
        <tissue evidence="2">Leaves</tissue>
    </source>
</reference>
<name>A0A445AGH8_ARAHY</name>
<dbReference type="EMBL" id="SDMP01000012">
    <property type="protein sequence ID" value="RYR25539.1"/>
    <property type="molecule type" value="Genomic_DNA"/>
</dbReference>
<sequence>MLDYFMRMKEMNPNFFYAVNVDDDYKFKSAVWVDARCRASYEYYGDVVSFDTTYSTNRLGLPFTSFVGVNYHDQCRSMFGAIRKVIPNTRHRWCIWHITKKIPYKLGGYDRFNELNAKLKHIIWNSQSVEGFEDGWAEFIEEFDLHHNKWLSDLFDDRRMWMPIFFKGQFWASMRSTQKSESMHSFFGGYLHCKTSLVQFVHEYDNVLENKEQKELENDAADSKGLIPCATSSAIER</sequence>
<comment type="caution">
    <text evidence="2">The sequence shown here is derived from an EMBL/GenBank/DDBJ whole genome shotgun (WGS) entry which is preliminary data.</text>
</comment>
<organism evidence="2 3">
    <name type="scientific">Arachis hypogaea</name>
    <name type="common">Peanut</name>
    <dbReference type="NCBI Taxonomy" id="3818"/>
    <lineage>
        <taxon>Eukaryota</taxon>
        <taxon>Viridiplantae</taxon>
        <taxon>Streptophyta</taxon>
        <taxon>Embryophyta</taxon>
        <taxon>Tracheophyta</taxon>
        <taxon>Spermatophyta</taxon>
        <taxon>Magnoliopsida</taxon>
        <taxon>eudicotyledons</taxon>
        <taxon>Gunneridae</taxon>
        <taxon>Pentapetalae</taxon>
        <taxon>rosids</taxon>
        <taxon>fabids</taxon>
        <taxon>Fabales</taxon>
        <taxon>Fabaceae</taxon>
        <taxon>Papilionoideae</taxon>
        <taxon>50 kb inversion clade</taxon>
        <taxon>dalbergioids sensu lato</taxon>
        <taxon>Dalbergieae</taxon>
        <taxon>Pterocarpus clade</taxon>
        <taxon>Arachis</taxon>
    </lineage>
</organism>
<evidence type="ECO:0000256" key="1">
    <source>
        <dbReference type="RuleBase" id="RU367018"/>
    </source>
</evidence>
<dbReference type="Proteomes" id="UP000289738">
    <property type="component" value="Chromosome B02"/>
</dbReference>
<evidence type="ECO:0000313" key="2">
    <source>
        <dbReference type="EMBL" id="RYR25539.1"/>
    </source>
</evidence>
<dbReference type="AlphaFoldDB" id="A0A445AGH8"/>
<dbReference type="InterPro" id="IPR031052">
    <property type="entry name" value="FHY3/FAR1"/>
</dbReference>
<dbReference type="GO" id="GO:0006355">
    <property type="term" value="P:regulation of DNA-templated transcription"/>
    <property type="evidence" value="ECO:0007669"/>
    <property type="project" value="UniProtKB-UniRule"/>
</dbReference>
<comment type="similarity">
    <text evidence="1">Belongs to the FHY3/FAR1 family.</text>
</comment>
<accession>A0A445AGH8</accession>
<proteinExistence type="inferred from homology"/>
<keyword evidence="3" id="KW-1185">Reference proteome</keyword>
<dbReference type="PANTHER" id="PTHR31669:SF283">
    <property type="entry name" value="PROTEIN FAR1-RELATED SEQUENCE"/>
    <property type="match status" value="1"/>
</dbReference>
<dbReference type="GO" id="GO:0008270">
    <property type="term" value="F:zinc ion binding"/>
    <property type="evidence" value="ECO:0007669"/>
    <property type="project" value="UniProtKB-UniRule"/>
</dbReference>
<keyword evidence="1" id="KW-0862">Zinc</keyword>
<keyword evidence="1" id="KW-0863">Zinc-finger</keyword>
<gene>
    <name evidence="2" type="ORF">Ahy_B02g059338</name>
</gene>